<evidence type="ECO:0000259" key="1">
    <source>
        <dbReference type="PROSITE" id="PS51707"/>
    </source>
</evidence>
<dbReference type="Pfam" id="PF01928">
    <property type="entry name" value="CYTH"/>
    <property type="match status" value="1"/>
</dbReference>
<dbReference type="PROSITE" id="PS51707">
    <property type="entry name" value="CYTH"/>
    <property type="match status" value="1"/>
</dbReference>
<proteinExistence type="predicted"/>
<dbReference type="Proteomes" id="UP001241472">
    <property type="component" value="Unassembled WGS sequence"/>
</dbReference>
<organism evidence="2 3">
    <name type="scientific">Neorhizobium huautlense</name>
    <dbReference type="NCBI Taxonomy" id="67774"/>
    <lineage>
        <taxon>Bacteria</taxon>
        <taxon>Pseudomonadati</taxon>
        <taxon>Pseudomonadota</taxon>
        <taxon>Alphaproteobacteria</taxon>
        <taxon>Hyphomicrobiales</taxon>
        <taxon>Rhizobiaceae</taxon>
        <taxon>Rhizobium/Agrobacterium group</taxon>
        <taxon>Neorhizobium</taxon>
    </lineage>
</organism>
<dbReference type="RefSeq" id="WP_306831335.1">
    <property type="nucleotide sequence ID" value="NZ_JAUSRF010000002.1"/>
</dbReference>
<dbReference type="InterPro" id="IPR033469">
    <property type="entry name" value="CYTH-like_dom_sf"/>
</dbReference>
<dbReference type="EMBL" id="JAUSRF010000002">
    <property type="protein sequence ID" value="MDP9836063.1"/>
    <property type="molecule type" value="Genomic_DNA"/>
</dbReference>
<dbReference type="InterPro" id="IPR012042">
    <property type="entry name" value="NeuTTM/CthTTM-like"/>
</dbReference>
<sequence>MAKEIERKFLVDNDGWKAGVSATNTFLQAYIATGDDRSIRVRIIDGSSARLTIKIGRDLLVRDEFEYDIPVADAEELMQAAIGIVLEKTRHKVEYRGFTFEVDEFAGFYHGLIVAEVEMQSTEDRPDLPAWLGREVTGDKRYSNMAMATNEDLSAELGHGLSNPPL</sequence>
<accession>A0ABT9PNM9</accession>
<dbReference type="PIRSF" id="PIRSF016487">
    <property type="entry name" value="CYTH_UCP016487"/>
    <property type="match status" value="1"/>
</dbReference>
<dbReference type="SUPFAM" id="SSF55154">
    <property type="entry name" value="CYTH-like phosphatases"/>
    <property type="match status" value="1"/>
</dbReference>
<evidence type="ECO:0000313" key="2">
    <source>
        <dbReference type="EMBL" id="MDP9836063.1"/>
    </source>
</evidence>
<dbReference type="SMART" id="SM01118">
    <property type="entry name" value="CYTH"/>
    <property type="match status" value="1"/>
</dbReference>
<comment type="caution">
    <text evidence="2">The sequence shown here is derived from an EMBL/GenBank/DDBJ whole genome shotgun (WGS) entry which is preliminary data.</text>
</comment>
<evidence type="ECO:0000313" key="3">
    <source>
        <dbReference type="Proteomes" id="UP001241472"/>
    </source>
</evidence>
<dbReference type="CDD" id="cd07891">
    <property type="entry name" value="CYTH-like_CthTTM-like_1"/>
    <property type="match status" value="1"/>
</dbReference>
<dbReference type="PANTHER" id="PTHR40114">
    <property type="entry name" value="SLR0698 PROTEIN"/>
    <property type="match status" value="1"/>
</dbReference>
<dbReference type="Gene3D" id="2.40.320.10">
    <property type="entry name" value="Hypothetical Protein Pfu-838710-001"/>
    <property type="match status" value="1"/>
</dbReference>
<feature type="domain" description="CYTH" evidence="1">
    <location>
        <begin position="2"/>
        <end position="148"/>
    </location>
</feature>
<dbReference type="InterPro" id="IPR023577">
    <property type="entry name" value="CYTH_domain"/>
</dbReference>
<protein>
    <submittedName>
        <fullName evidence="2">CYTH domain-containing protein</fullName>
    </submittedName>
</protein>
<gene>
    <name evidence="2" type="ORF">J2T09_000805</name>
</gene>
<reference evidence="2 3" key="1">
    <citation type="submission" date="2023-07" db="EMBL/GenBank/DDBJ databases">
        <title>Sorghum-associated microbial communities from plants grown in Nebraska, USA.</title>
        <authorList>
            <person name="Schachtman D."/>
        </authorList>
    </citation>
    <scope>NUCLEOTIDE SEQUENCE [LARGE SCALE GENOMIC DNA]</scope>
    <source>
        <strain evidence="2 3">DS1307</strain>
    </source>
</reference>
<dbReference type="PANTHER" id="PTHR40114:SF1">
    <property type="entry name" value="SLR0698 PROTEIN"/>
    <property type="match status" value="1"/>
</dbReference>
<name>A0ABT9PNM9_9HYPH</name>
<keyword evidence="3" id="KW-1185">Reference proteome</keyword>